<evidence type="ECO:0000256" key="4">
    <source>
        <dbReference type="ARBA" id="ARBA00022801"/>
    </source>
</evidence>
<dbReference type="GO" id="GO:0000724">
    <property type="term" value="P:double-strand break repair via homologous recombination"/>
    <property type="evidence" value="ECO:0007669"/>
    <property type="project" value="TreeGrafter"/>
</dbReference>
<dbReference type="AlphaFoldDB" id="A0A9J2Q3A3"/>
<sequence>MSSVSATVNKFTYDAVKCRERIQFGNYRFVRISGEFHVPAFKCCSGKHPAYGEPPIESNALNEKRRREEIRDGPVEQQKVVTNAAAAHRDSPTTSAYCTANLSSVCANEQRGNRTMGEQATRPIVDPRRCPSASPVKRAERLPRARNIDYGEEIVGASDEEDIFFKDSPADALSQGNTAMTITLSESFEKVPETQGKLDPAEDVMYMTITLSESFEKVPETQGKLDPAEDVILEPEATTAFISAKEVDSNPTNNAHDSFDDDFYDDIDIPEGDDDMQEMLTDKAFDQVKAVVFDSQRQRHDMHGQFRGLFRDDSEEFEDEVALLGKERRDQMYDVLKKKFGFNQFRHRQKTAIIAALLGYDCFVLMPTGAGKSLCYQLPSVLSGGVTVVISPLKSLIEDQKTKMKQLEINCCALTSDLSQAESDRIYAALSETNPKINLLYVTPEKIAASEKLNNVFASLHRRGLLTRFVIDEAHCISQWGHDFRPDYTKLHSLRKVYINPRVPIMALTATATPKIATDARDHLSMPNSKLFISSFVRSNLKYDVIAKRPKSLSAVMERMKALYPGKSGIVYCLSRKECETVSKSLQNQGISADVYHAGLPDKQRQNVQAKWINNHINVICATIAFGMGIDKPDVRFVIHFSMPKSIEGYYQETGRAGRDGLTSYCALLYCYNDSIRARKMIEGDNSTVGVRSMHLNNLMQVVAYCENVSVCRRKVLVEHFGEVYDAEACRTSATPCDICLMQTRNKETFKAYDVTDQAILVAKSMARIAQSSKGVTLKYLADTYRGHTSNRKLANAVLSESRIVWYGVGFSEMEAARFMRTLVIEGYICERLYNTAYDSTVAYAELTNKGFDLAVGKTRSRIYLHMAIGGRRSSNAADAAALLRMTVVSEAQARKEKYMVKHADLFKRCHGELTSLFNEMAAEEGLSSHLPILGIEGIEQIAALMPRTNSDLLQVEGMTARKVERYAPRIMDLLKKYWLEVDAREQNEIRQQLNHMRRNNEPVGGFPEMPTQESSIATQSTPAIGLPIGSGGRPRALCASLQCRIAWSTCKFIESLSQDDTKAQRKSLPSIVPPSVPVAGRGRFVPRFNAASRGAHASSSRVFPKMTRKRSGNHSQASSQSSGKSQRSRRGRGGGWKRGRGSYTRRAKNSGIDPMLFPKI</sequence>
<feature type="compositionally biased region" description="Low complexity" evidence="16">
    <location>
        <begin position="1091"/>
        <end position="1102"/>
    </location>
</feature>
<dbReference type="PANTHER" id="PTHR13710:SF153">
    <property type="entry name" value="RECQ-LIKE DNA HELICASE BLM"/>
    <property type="match status" value="1"/>
</dbReference>
<evidence type="ECO:0000259" key="18">
    <source>
        <dbReference type="PROSITE" id="PS50967"/>
    </source>
</evidence>
<evidence type="ECO:0000256" key="11">
    <source>
        <dbReference type="ARBA" id="ARBA00034808"/>
    </source>
</evidence>
<dbReference type="GO" id="GO:0007131">
    <property type="term" value="P:reciprocal meiotic recombination"/>
    <property type="evidence" value="ECO:0007669"/>
    <property type="project" value="UniProtKB-ARBA"/>
</dbReference>
<dbReference type="GO" id="GO:0006260">
    <property type="term" value="P:DNA replication"/>
    <property type="evidence" value="ECO:0007669"/>
    <property type="project" value="InterPro"/>
</dbReference>
<dbReference type="SUPFAM" id="SSF52540">
    <property type="entry name" value="P-loop containing nucleoside triphosphate hydrolases"/>
    <property type="match status" value="1"/>
</dbReference>
<dbReference type="PANTHER" id="PTHR13710">
    <property type="entry name" value="DNA HELICASE RECQ FAMILY MEMBER"/>
    <property type="match status" value="1"/>
</dbReference>
<keyword evidence="8" id="KW-0413">Isomerase</keyword>
<dbReference type="NCBIfam" id="TIGR00614">
    <property type="entry name" value="recQ_fam"/>
    <property type="match status" value="1"/>
</dbReference>
<dbReference type="SMART" id="SM00956">
    <property type="entry name" value="RQC"/>
    <property type="match status" value="1"/>
</dbReference>
<evidence type="ECO:0000259" key="19">
    <source>
        <dbReference type="PROSITE" id="PS51192"/>
    </source>
</evidence>
<feature type="domain" description="HRDC" evidence="18">
    <location>
        <begin position="904"/>
        <end position="985"/>
    </location>
</feature>
<evidence type="ECO:0000256" key="12">
    <source>
        <dbReference type="ARBA" id="ARBA00044542"/>
    </source>
</evidence>
<dbReference type="FunFam" id="3.40.50.300:FF:000340">
    <property type="entry name" value="Bloom syndrome, RecQ helicase"/>
    <property type="match status" value="1"/>
</dbReference>
<dbReference type="InterPro" id="IPR044876">
    <property type="entry name" value="HRDC_dom_sf"/>
</dbReference>
<dbReference type="Gene3D" id="1.10.10.10">
    <property type="entry name" value="Winged helix-like DNA-binding domain superfamily/Winged helix DNA-binding domain"/>
    <property type="match status" value="1"/>
</dbReference>
<dbReference type="InterPro" id="IPR014001">
    <property type="entry name" value="Helicase_ATP-bd"/>
</dbReference>
<feature type="domain" description="Helicase C-terminal" evidence="20">
    <location>
        <begin position="555"/>
        <end position="700"/>
    </location>
</feature>
<dbReference type="Pfam" id="PF00270">
    <property type="entry name" value="DEAD"/>
    <property type="match status" value="1"/>
</dbReference>
<evidence type="ECO:0000256" key="16">
    <source>
        <dbReference type="SAM" id="MobiDB-lite"/>
    </source>
</evidence>
<dbReference type="GO" id="GO:0005694">
    <property type="term" value="C:chromosome"/>
    <property type="evidence" value="ECO:0007669"/>
    <property type="project" value="TreeGrafter"/>
</dbReference>
<evidence type="ECO:0000256" key="3">
    <source>
        <dbReference type="ARBA" id="ARBA00022741"/>
    </source>
</evidence>
<evidence type="ECO:0000259" key="17">
    <source>
        <dbReference type="PROSITE" id="PS50206"/>
    </source>
</evidence>
<dbReference type="InterPro" id="IPR002121">
    <property type="entry name" value="HRDC_dom"/>
</dbReference>
<evidence type="ECO:0000256" key="8">
    <source>
        <dbReference type="ARBA" id="ARBA00023235"/>
    </source>
</evidence>
<protein>
    <recommendedName>
        <fullName evidence="11">DNA 3'-5' helicase</fullName>
        <ecNumber evidence="11">5.6.2.4</ecNumber>
    </recommendedName>
    <alternativeName>
        <fullName evidence="14">Bloom syndrome protein homolog</fullName>
    </alternativeName>
    <alternativeName>
        <fullName evidence="12">DNA 3'-5' helicase BLM</fullName>
    </alternativeName>
    <alternativeName>
        <fullName evidence="15">RecQ helicase homolog</fullName>
    </alternativeName>
</protein>
<dbReference type="SMART" id="SM00341">
    <property type="entry name" value="HRDC"/>
    <property type="match status" value="1"/>
</dbReference>
<dbReference type="Pfam" id="PF00570">
    <property type="entry name" value="HRDC"/>
    <property type="match status" value="1"/>
</dbReference>
<dbReference type="SUPFAM" id="SSF47819">
    <property type="entry name" value="HRDC-like"/>
    <property type="match status" value="1"/>
</dbReference>
<dbReference type="InterPro" id="IPR032284">
    <property type="entry name" value="RecQ_Zn-bd"/>
</dbReference>
<comment type="similarity">
    <text evidence="2">Belongs to the helicase family. RecQ subfamily.</text>
</comment>
<dbReference type="PROSITE" id="PS51194">
    <property type="entry name" value="HELICASE_CTER"/>
    <property type="match status" value="1"/>
</dbReference>
<dbReference type="PROSITE" id="PS50206">
    <property type="entry name" value="RHODANESE_3"/>
    <property type="match status" value="1"/>
</dbReference>
<evidence type="ECO:0000256" key="5">
    <source>
        <dbReference type="ARBA" id="ARBA00022806"/>
    </source>
</evidence>
<dbReference type="InterPro" id="IPR027417">
    <property type="entry name" value="P-loop_NTPase"/>
</dbReference>
<dbReference type="InterPro" id="IPR001650">
    <property type="entry name" value="Helicase_C-like"/>
</dbReference>
<comment type="subcellular location">
    <subcellularLocation>
        <location evidence="1">Nucleus</location>
    </subcellularLocation>
</comment>
<dbReference type="InterPro" id="IPR018982">
    <property type="entry name" value="RQC_domain"/>
</dbReference>
<dbReference type="InterPro" id="IPR004589">
    <property type="entry name" value="DNA_helicase_ATP-dep_RecQ"/>
</dbReference>
<evidence type="ECO:0000313" key="22">
    <source>
        <dbReference type="WBParaSite" id="ALUE_0001599001-mRNA-1"/>
    </source>
</evidence>
<comment type="catalytic activity">
    <reaction evidence="10">
        <text>Couples ATP hydrolysis with the unwinding of duplex DNA by translocating in the 3'-5' direction.</text>
        <dbReference type="EC" id="5.6.2.4"/>
    </reaction>
</comment>
<dbReference type="GO" id="GO:0009378">
    <property type="term" value="F:four-way junction helicase activity"/>
    <property type="evidence" value="ECO:0007669"/>
    <property type="project" value="TreeGrafter"/>
</dbReference>
<organism evidence="21 22">
    <name type="scientific">Ascaris lumbricoides</name>
    <name type="common">Giant roundworm</name>
    <dbReference type="NCBI Taxonomy" id="6252"/>
    <lineage>
        <taxon>Eukaryota</taxon>
        <taxon>Metazoa</taxon>
        <taxon>Ecdysozoa</taxon>
        <taxon>Nematoda</taxon>
        <taxon>Chromadorea</taxon>
        <taxon>Rhabditida</taxon>
        <taxon>Spirurina</taxon>
        <taxon>Ascaridomorpha</taxon>
        <taxon>Ascaridoidea</taxon>
        <taxon>Ascarididae</taxon>
        <taxon>Ascaris</taxon>
    </lineage>
</organism>
<dbReference type="EC" id="5.6.2.4" evidence="11"/>
<dbReference type="FunFam" id="3.40.50.300:FF:000296">
    <property type="entry name" value="ATP-dependent DNA helicase RecQ"/>
    <property type="match status" value="1"/>
</dbReference>
<dbReference type="Gene3D" id="1.10.150.80">
    <property type="entry name" value="HRDC domain"/>
    <property type="match status" value="1"/>
</dbReference>
<keyword evidence="3" id="KW-0547">Nucleotide-binding</keyword>
<keyword evidence="9" id="KW-0539">Nucleus</keyword>
<evidence type="ECO:0000256" key="9">
    <source>
        <dbReference type="ARBA" id="ARBA00023242"/>
    </source>
</evidence>
<feature type="compositionally biased region" description="Basic residues" evidence="16">
    <location>
        <begin position="1127"/>
        <end position="1149"/>
    </location>
</feature>
<proteinExistence type="inferred from homology"/>
<dbReference type="FunFam" id="1.10.150.80:FF:000019">
    <property type="entry name" value="ATP-dependent DNA helicase"/>
    <property type="match status" value="1"/>
</dbReference>
<comment type="catalytic activity">
    <reaction evidence="13">
        <text>ATP + H2O = ADP + phosphate + H(+)</text>
        <dbReference type="Rhea" id="RHEA:13065"/>
        <dbReference type="ChEBI" id="CHEBI:15377"/>
        <dbReference type="ChEBI" id="CHEBI:15378"/>
        <dbReference type="ChEBI" id="CHEBI:30616"/>
        <dbReference type="ChEBI" id="CHEBI:43474"/>
        <dbReference type="ChEBI" id="CHEBI:456216"/>
    </reaction>
</comment>
<evidence type="ECO:0000256" key="14">
    <source>
        <dbReference type="ARBA" id="ARBA00076065"/>
    </source>
</evidence>
<dbReference type="InterPro" id="IPR036388">
    <property type="entry name" value="WH-like_DNA-bd_sf"/>
</dbReference>
<dbReference type="PROSITE" id="PS51192">
    <property type="entry name" value="HELICASE_ATP_BIND_1"/>
    <property type="match status" value="1"/>
</dbReference>
<feature type="compositionally biased region" description="Low complexity" evidence="16">
    <location>
        <begin position="1114"/>
        <end position="1126"/>
    </location>
</feature>
<keyword evidence="4" id="KW-0378">Hydrolase</keyword>
<dbReference type="Pfam" id="PF16124">
    <property type="entry name" value="RecQ_Zn_bind"/>
    <property type="match status" value="1"/>
</dbReference>
<dbReference type="CDD" id="cd18794">
    <property type="entry name" value="SF2_C_RecQ"/>
    <property type="match status" value="1"/>
</dbReference>
<name>A0A9J2Q3A3_ASCLU</name>
<evidence type="ECO:0000259" key="20">
    <source>
        <dbReference type="PROSITE" id="PS51194"/>
    </source>
</evidence>
<evidence type="ECO:0000256" key="1">
    <source>
        <dbReference type="ARBA" id="ARBA00004123"/>
    </source>
</evidence>
<dbReference type="WBParaSite" id="ALUE_0001599001-mRNA-1">
    <property type="protein sequence ID" value="ALUE_0001599001-mRNA-1"/>
    <property type="gene ID" value="ALUE_0001599001"/>
</dbReference>
<keyword evidence="21" id="KW-1185">Reference proteome</keyword>
<dbReference type="GO" id="GO:0005524">
    <property type="term" value="F:ATP binding"/>
    <property type="evidence" value="ECO:0007669"/>
    <property type="project" value="UniProtKB-KW"/>
</dbReference>
<dbReference type="InterPro" id="IPR001763">
    <property type="entry name" value="Rhodanese-like_dom"/>
</dbReference>
<evidence type="ECO:0000313" key="21">
    <source>
        <dbReference type="Proteomes" id="UP000036681"/>
    </source>
</evidence>
<evidence type="ECO:0000256" key="6">
    <source>
        <dbReference type="ARBA" id="ARBA00022840"/>
    </source>
</evidence>
<dbReference type="SMART" id="SM00487">
    <property type="entry name" value="DEXDc"/>
    <property type="match status" value="1"/>
</dbReference>
<dbReference type="GO" id="GO:0005634">
    <property type="term" value="C:nucleus"/>
    <property type="evidence" value="ECO:0007669"/>
    <property type="project" value="UniProtKB-SubCell"/>
</dbReference>
<evidence type="ECO:0000256" key="7">
    <source>
        <dbReference type="ARBA" id="ARBA00023125"/>
    </source>
</evidence>
<keyword evidence="6" id="KW-0067">ATP-binding</keyword>
<feature type="region of interest" description="Disordered" evidence="16">
    <location>
        <begin position="1090"/>
        <end position="1161"/>
    </location>
</feature>
<feature type="domain" description="Rhodanese" evidence="17">
    <location>
        <begin position="548"/>
        <end position="604"/>
    </location>
</feature>
<reference evidence="22" key="1">
    <citation type="submission" date="2023-03" db="UniProtKB">
        <authorList>
            <consortium name="WormBaseParasite"/>
        </authorList>
    </citation>
    <scope>IDENTIFICATION</scope>
</reference>
<keyword evidence="7" id="KW-0238">DNA-binding</keyword>
<dbReference type="GO" id="GO:0005737">
    <property type="term" value="C:cytoplasm"/>
    <property type="evidence" value="ECO:0007669"/>
    <property type="project" value="TreeGrafter"/>
</dbReference>
<dbReference type="GO" id="GO:0003677">
    <property type="term" value="F:DNA binding"/>
    <property type="evidence" value="ECO:0007669"/>
    <property type="project" value="UniProtKB-KW"/>
</dbReference>
<evidence type="ECO:0000256" key="13">
    <source>
        <dbReference type="ARBA" id="ARBA00049360"/>
    </source>
</evidence>
<dbReference type="Pfam" id="PF00271">
    <property type="entry name" value="Helicase_C"/>
    <property type="match status" value="1"/>
</dbReference>
<dbReference type="Proteomes" id="UP000036681">
    <property type="component" value="Unplaced"/>
</dbReference>
<keyword evidence="5" id="KW-0347">Helicase</keyword>
<dbReference type="GO" id="GO:0043138">
    <property type="term" value="F:3'-5' DNA helicase activity"/>
    <property type="evidence" value="ECO:0007669"/>
    <property type="project" value="UniProtKB-EC"/>
</dbReference>
<evidence type="ECO:0000256" key="2">
    <source>
        <dbReference type="ARBA" id="ARBA00005446"/>
    </source>
</evidence>
<evidence type="ECO:0000256" key="15">
    <source>
        <dbReference type="ARBA" id="ARBA00076271"/>
    </source>
</evidence>
<dbReference type="InterPro" id="IPR010997">
    <property type="entry name" value="HRDC-like_sf"/>
</dbReference>
<feature type="domain" description="Helicase ATP-binding" evidence="19">
    <location>
        <begin position="353"/>
        <end position="530"/>
    </location>
</feature>
<dbReference type="GO" id="GO:0016787">
    <property type="term" value="F:hydrolase activity"/>
    <property type="evidence" value="ECO:0007669"/>
    <property type="project" value="UniProtKB-KW"/>
</dbReference>
<dbReference type="PROSITE" id="PS50967">
    <property type="entry name" value="HRDC"/>
    <property type="match status" value="1"/>
</dbReference>
<dbReference type="InterPro" id="IPR011545">
    <property type="entry name" value="DEAD/DEAH_box_helicase_dom"/>
</dbReference>
<accession>A0A9J2Q3A3</accession>
<evidence type="ECO:0000256" key="10">
    <source>
        <dbReference type="ARBA" id="ARBA00034617"/>
    </source>
</evidence>
<dbReference type="SMART" id="SM00490">
    <property type="entry name" value="HELICc"/>
    <property type="match status" value="1"/>
</dbReference>
<dbReference type="Gene3D" id="3.40.50.300">
    <property type="entry name" value="P-loop containing nucleotide triphosphate hydrolases"/>
    <property type="match status" value="2"/>
</dbReference>